<evidence type="ECO:0000256" key="7">
    <source>
        <dbReference type="ARBA" id="ARBA00022989"/>
    </source>
</evidence>
<evidence type="ECO:0000256" key="3">
    <source>
        <dbReference type="ARBA" id="ARBA00022475"/>
    </source>
</evidence>
<evidence type="ECO:0000259" key="11">
    <source>
        <dbReference type="PROSITE" id="PS50893"/>
    </source>
</evidence>
<evidence type="ECO:0000256" key="8">
    <source>
        <dbReference type="ARBA" id="ARBA00023136"/>
    </source>
</evidence>
<dbReference type="InterPro" id="IPR011527">
    <property type="entry name" value="ABC1_TM_dom"/>
</dbReference>
<keyword evidence="2" id="KW-0813">Transport</keyword>
<dbReference type="SUPFAM" id="SSF52540">
    <property type="entry name" value="P-loop containing nucleoside triphosphate hydrolases"/>
    <property type="match status" value="1"/>
</dbReference>
<dbReference type="SMART" id="SM00382">
    <property type="entry name" value="AAA"/>
    <property type="match status" value="1"/>
</dbReference>
<keyword evidence="8 10" id="KW-0472">Membrane</keyword>
<accession>A0AA41K706</accession>
<dbReference type="FunFam" id="3.40.50.300:FF:000854">
    <property type="entry name" value="Multidrug ABC transporter ATP-binding protein"/>
    <property type="match status" value="1"/>
</dbReference>
<evidence type="ECO:0000256" key="10">
    <source>
        <dbReference type="SAM" id="Phobius"/>
    </source>
</evidence>
<dbReference type="GO" id="GO:0005886">
    <property type="term" value="C:plasma membrane"/>
    <property type="evidence" value="ECO:0007669"/>
    <property type="project" value="UniProtKB-SubCell"/>
</dbReference>
<evidence type="ECO:0000256" key="2">
    <source>
        <dbReference type="ARBA" id="ARBA00022448"/>
    </source>
</evidence>
<dbReference type="InterPro" id="IPR003593">
    <property type="entry name" value="AAA+_ATPase"/>
</dbReference>
<keyword evidence="4 10" id="KW-0812">Transmembrane</keyword>
<feature type="transmembrane region" description="Helical" evidence="10">
    <location>
        <begin position="62"/>
        <end position="85"/>
    </location>
</feature>
<keyword evidence="7 10" id="KW-1133">Transmembrane helix</keyword>
<gene>
    <name evidence="13" type="ORF">GPL26_17520</name>
</gene>
<reference evidence="13" key="1">
    <citation type="journal article" date="2021" name="Gut Microbes">
        <title>A synthetic consortium of 100 gut commensals modulates the composition and function in a colon model of the microbiome of elderly subjects.</title>
        <authorList>
            <person name="Perez M."/>
            <person name="Ntemiri A."/>
            <person name="Tan H."/>
            <person name="Harris H.M.B."/>
            <person name="Roager H.M."/>
            <person name="Ribiere C."/>
            <person name="O'Toole P.W."/>
        </authorList>
    </citation>
    <scope>NUCLEOTIDE SEQUENCE</scope>
    <source>
        <strain evidence="13">MCC335</strain>
    </source>
</reference>
<evidence type="ECO:0000256" key="5">
    <source>
        <dbReference type="ARBA" id="ARBA00022741"/>
    </source>
</evidence>
<keyword evidence="3" id="KW-1003">Cell membrane</keyword>
<dbReference type="PANTHER" id="PTHR24221:SF654">
    <property type="entry name" value="ATP-BINDING CASSETTE SUB-FAMILY B MEMBER 6"/>
    <property type="match status" value="1"/>
</dbReference>
<dbReference type="PROSITE" id="PS50929">
    <property type="entry name" value="ABC_TM1F"/>
    <property type="match status" value="1"/>
</dbReference>
<evidence type="ECO:0000313" key="13">
    <source>
        <dbReference type="EMBL" id="MBT9811423.1"/>
    </source>
</evidence>
<dbReference type="SUPFAM" id="SSF90123">
    <property type="entry name" value="ABC transporter transmembrane region"/>
    <property type="match status" value="1"/>
</dbReference>
<feature type="domain" description="ABC transporter" evidence="11">
    <location>
        <begin position="345"/>
        <end position="578"/>
    </location>
</feature>
<feature type="region of interest" description="Disordered" evidence="9">
    <location>
        <begin position="589"/>
        <end position="615"/>
    </location>
</feature>
<dbReference type="RefSeq" id="WP_117450910.1">
    <property type="nucleotide sequence ID" value="NZ_CABJDD010000004.1"/>
</dbReference>
<proteinExistence type="predicted"/>
<feature type="transmembrane region" description="Helical" evidence="10">
    <location>
        <begin position="150"/>
        <end position="167"/>
    </location>
</feature>
<dbReference type="InterPro" id="IPR039421">
    <property type="entry name" value="Type_1_exporter"/>
</dbReference>
<dbReference type="InterPro" id="IPR017871">
    <property type="entry name" value="ABC_transporter-like_CS"/>
</dbReference>
<dbReference type="GO" id="GO:0016887">
    <property type="term" value="F:ATP hydrolysis activity"/>
    <property type="evidence" value="ECO:0007669"/>
    <property type="project" value="InterPro"/>
</dbReference>
<feature type="transmembrane region" description="Helical" evidence="10">
    <location>
        <begin position="21"/>
        <end position="42"/>
    </location>
</feature>
<dbReference type="CDD" id="cd18781">
    <property type="entry name" value="ABC_6TM_AarD_CydDC_like"/>
    <property type="match status" value="1"/>
</dbReference>
<dbReference type="Pfam" id="PF00005">
    <property type="entry name" value="ABC_tran"/>
    <property type="match status" value="1"/>
</dbReference>
<dbReference type="GO" id="GO:0005524">
    <property type="term" value="F:ATP binding"/>
    <property type="evidence" value="ECO:0007669"/>
    <property type="project" value="UniProtKB-KW"/>
</dbReference>
<dbReference type="Proteomes" id="UP000708338">
    <property type="component" value="Unassembled WGS sequence"/>
</dbReference>
<evidence type="ECO:0000313" key="14">
    <source>
        <dbReference type="Proteomes" id="UP000708338"/>
    </source>
</evidence>
<dbReference type="GO" id="GO:0140359">
    <property type="term" value="F:ABC-type transporter activity"/>
    <property type="evidence" value="ECO:0007669"/>
    <property type="project" value="InterPro"/>
</dbReference>
<evidence type="ECO:0000256" key="9">
    <source>
        <dbReference type="SAM" id="MobiDB-lite"/>
    </source>
</evidence>
<dbReference type="InterPro" id="IPR027417">
    <property type="entry name" value="P-loop_NTPase"/>
</dbReference>
<name>A0AA41K706_9FIRM</name>
<dbReference type="AlphaFoldDB" id="A0AA41K706"/>
<comment type="caution">
    <text evidence="13">The sequence shown here is derived from an EMBL/GenBank/DDBJ whole genome shotgun (WGS) entry which is preliminary data.</text>
</comment>
<dbReference type="EMBL" id="WQPS01000029">
    <property type="protein sequence ID" value="MBT9811423.1"/>
    <property type="molecule type" value="Genomic_DNA"/>
</dbReference>
<feature type="transmembrane region" description="Helical" evidence="10">
    <location>
        <begin position="253"/>
        <end position="275"/>
    </location>
</feature>
<evidence type="ECO:0000256" key="1">
    <source>
        <dbReference type="ARBA" id="ARBA00004651"/>
    </source>
</evidence>
<dbReference type="Pfam" id="PF00664">
    <property type="entry name" value="ABC_membrane"/>
    <property type="match status" value="1"/>
</dbReference>
<keyword evidence="6 13" id="KW-0067">ATP-binding</keyword>
<comment type="subcellular location">
    <subcellularLocation>
        <location evidence="1">Cell membrane</location>
        <topology evidence="1">Multi-pass membrane protein</topology>
    </subcellularLocation>
</comment>
<keyword evidence="5" id="KW-0547">Nucleotide-binding</keyword>
<feature type="domain" description="ABC transmembrane type-1" evidence="12">
    <location>
        <begin position="72"/>
        <end position="314"/>
    </location>
</feature>
<protein>
    <submittedName>
        <fullName evidence="13">ATP-binding cassette domain-containing protein</fullName>
    </submittedName>
</protein>
<evidence type="ECO:0000259" key="12">
    <source>
        <dbReference type="PROSITE" id="PS50929"/>
    </source>
</evidence>
<organism evidence="13 14">
    <name type="scientific">Enterocloster citroniae</name>
    <dbReference type="NCBI Taxonomy" id="358743"/>
    <lineage>
        <taxon>Bacteria</taxon>
        <taxon>Bacillati</taxon>
        <taxon>Bacillota</taxon>
        <taxon>Clostridia</taxon>
        <taxon>Lachnospirales</taxon>
        <taxon>Lachnospiraceae</taxon>
        <taxon>Enterocloster</taxon>
    </lineage>
</organism>
<dbReference type="PROSITE" id="PS50893">
    <property type="entry name" value="ABC_TRANSPORTER_2"/>
    <property type="match status" value="1"/>
</dbReference>
<evidence type="ECO:0000256" key="6">
    <source>
        <dbReference type="ARBA" id="ARBA00022840"/>
    </source>
</evidence>
<dbReference type="InterPro" id="IPR003439">
    <property type="entry name" value="ABC_transporter-like_ATP-bd"/>
</dbReference>
<evidence type="ECO:0000256" key="4">
    <source>
        <dbReference type="ARBA" id="ARBA00022692"/>
    </source>
</evidence>
<dbReference type="Gene3D" id="3.40.50.300">
    <property type="entry name" value="P-loop containing nucleotide triphosphate hydrolases"/>
    <property type="match status" value="1"/>
</dbReference>
<sequence length="635" mass="69456">MIKKRLLGLMAQSKKYIVQNVIWQWLGLLTSIIAMMTAGQLLQAVYEHPPAGTAGTGLTGPGLGWFELAGGAALILGAILLRAVFNRQAARASSMAGSDVKRELRRRLYEKLTRFGPSYHEKVPTAAAVQVAVEGVEQLEIYFGRYLPQLLYSLLAPLTLFFALSPISLNASLVLLVCVPLIPVTIMAVQKVAKRLLNQYWGIYTGLGDSFLENLQGLTTLKIYQADEQKAREMDEEAEHFRRITMKVLLMQLNSIIVMDVVAYGGAAAGIIVTLKEYMSGAINLGDAFTIILLSAEFFIPMRLLGSFFHIAMNGMSASDRLFDILDLDEGKRGTVCLPPGELPITLKGVEFSYKEDRTVLQDVSLKIQGTGITSLVGLSGCGKSTIAALLTGRNKGYEGSITIGGAELSRVSEESLLSHVTLVSHNSYLFKGTVEENLRMAAPKASRQSLEDALKEVNLYEFLMEHEGLETRLAERGSNLSGGQCQRLALARAILHDTPVYIFDEATSNIDAESEEHIMKAIRKLAQTHSVCLISHRLANVVDSGQIYVLQSGKIAEHGTHPELMAQKGCYEKLYSGQRELEEYGGSGIRESRADGSGPPLASDAGKNRKGSKVYEKQGYGTQMYAQIRNCDYG</sequence>
<dbReference type="Gene3D" id="1.20.1560.10">
    <property type="entry name" value="ABC transporter type 1, transmembrane domain"/>
    <property type="match status" value="1"/>
</dbReference>
<dbReference type="InterPro" id="IPR036640">
    <property type="entry name" value="ABC1_TM_sf"/>
</dbReference>
<dbReference type="PROSITE" id="PS00211">
    <property type="entry name" value="ABC_TRANSPORTER_1"/>
    <property type="match status" value="1"/>
</dbReference>
<feature type="transmembrane region" description="Helical" evidence="10">
    <location>
        <begin position="173"/>
        <end position="189"/>
    </location>
</feature>
<dbReference type="GO" id="GO:0034040">
    <property type="term" value="F:ATPase-coupled lipid transmembrane transporter activity"/>
    <property type="evidence" value="ECO:0007669"/>
    <property type="project" value="TreeGrafter"/>
</dbReference>
<dbReference type="PANTHER" id="PTHR24221">
    <property type="entry name" value="ATP-BINDING CASSETTE SUB-FAMILY B"/>
    <property type="match status" value="1"/>
</dbReference>